<reference evidence="1" key="1">
    <citation type="submission" date="2022-11" db="EMBL/GenBank/DDBJ databases">
        <authorList>
            <person name="Hyden B.L."/>
            <person name="Feng K."/>
            <person name="Yates T."/>
            <person name="Jawdy S."/>
            <person name="Smart L.B."/>
            <person name="Muchero W."/>
        </authorList>
    </citation>
    <scope>NUCLEOTIDE SEQUENCE</scope>
    <source>
        <tissue evidence="1">Shoot tip</tissue>
    </source>
</reference>
<gene>
    <name evidence="1" type="ORF">OIU79_030777</name>
</gene>
<dbReference type="OrthoDB" id="48943at2759"/>
<comment type="caution">
    <text evidence="1">The sequence shown here is derived from an EMBL/GenBank/DDBJ whole genome shotgun (WGS) entry which is preliminary data.</text>
</comment>
<dbReference type="AlphaFoldDB" id="A0A9Q0ZS40"/>
<proteinExistence type="predicted"/>
<evidence type="ECO:0000313" key="1">
    <source>
        <dbReference type="EMBL" id="KAJ6744507.1"/>
    </source>
</evidence>
<dbReference type="EMBL" id="JAPFFK010000009">
    <property type="protein sequence ID" value="KAJ6744507.1"/>
    <property type="molecule type" value="Genomic_DNA"/>
</dbReference>
<sequence>MAKSRLKTLSELRRVRVDTQIVTVHRCGKWVKLSGTDLLPGDVVSIGRSSGQNGEDKTMPLVGAPALPEPVTTGSEGHQFVVGQQMRAVANPCSMVKPSFFIFFNMLNARCHK</sequence>
<protein>
    <submittedName>
        <fullName evidence="1">CATION-TRANSPORTING ATPASE</fullName>
    </submittedName>
</protein>
<accession>A0A9Q0ZS40</accession>
<organism evidence="1 2">
    <name type="scientific">Salix purpurea</name>
    <name type="common">Purple osier willow</name>
    <dbReference type="NCBI Taxonomy" id="77065"/>
    <lineage>
        <taxon>Eukaryota</taxon>
        <taxon>Viridiplantae</taxon>
        <taxon>Streptophyta</taxon>
        <taxon>Embryophyta</taxon>
        <taxon>Tracheophyta</taxon>
        <taxon>Spermatophyta</taxon>
        <taxon>Magnoliopsida</taxon>
        <taxon>eudicotyledons</taxon>
        <taxon>Gunneridae</taxon>
        <taxon>Pentapetalae</taxon>
        <taxon>rosids</taxon>
        <taxon>fabids</taxon>
        <taxon>Malpighiales</taxon>
        <taxon>Salicaceae</taxon>
        <taxon>Saliceae</taxon>
        <taxon>Salix</taxon>
    </lineage>
</organism>
<dbReference type="Proteomes" id="UP001151532">
    <property type="component" value="Chromosome 19"/>
</dbReference>
<evidence type="ECO:0000313" key="2">
    <source>
        <dbReference type="Proteomes" id="UP001151532"/>
    </source>
</evidence>
<reference evidence="1" key="2">
    <citation type="journal article" date="2023" name="Int. J. Mol. Sci.">
        <title>De Novo Assembly and Annotation of 11 Diverse Shrub Willow (Salix) Genomes Reveals Novel Gene Organization in Sex-Linked Regions.</title>
        <authorList>
            <person name="Hyden B."/>
            <person name="Feng K."/>
            <person name="Yates T.B."/>
            <person name="Jawdy S."/>
            <person name="Cereghino C."/>
            <person name="Smart L.B."/>
            <person name="Muchero W."/>
        </authorList>
    </citation>
    <scope>NUCLEOTIDE SEQUENCE</scope>
    <source>
        <tissue evidence="1">Shoot tip</tissue>
    </source>
</reference>
<name>A0A9Q0ZS40_SALPP</name>
<keyword evidence="2" id="KW-1185">Reference proteome</keyword>